<keyword evidence="3" id="KW-0808">Transferase</keyword>
<feature type="coiled-coil region" evidence="7">
    <location>
        <begin position="210"/>
        <end position="237"/>
    </location>
</feature>
<dbReference type="Pfam" id="PF02384">
    <property type="entry name" value="N6_Mtase"/>
    <property type="match status" value="1"/>
</dbReference>
<dbReference type="InterPro" id="IPR051537">
    <property type="entry name" value="DNA_Adenine_Mtase"/>
</dbReference>
<comment type="catalytic activity">
    <reaction evidence="6">
        <text>a 2'-deoxyadenosine in DNA + S-adenosyl-L-methionine = an N(6)-methyl-2'-deoxyadenosine in DNA + S-adenosyl-L-homocysteine + H(+)</text>
        <dbReference type="Rhea" id="RHEA:15197"/>
        <dbReference type="Rhea" id="RHEA-COMP:12418"/>
        <dbReference type="Rhea" id="RHEA-COMP:12419"/>
        <dbReference type="ChEBI" id="CHEBI:15378"/>
        <dbReference type="ChEBI" id="CHEBI:57856"/>
        <dbReference type="ChEBI" id="CHEBI:59789"/>
        <dbReference type="ChEBI" id="CHEBI:90615"/>
        <dbReference type="ChEBI" id="CHEBI:90616"/>
        <dbReference type="EC" id="2.1.1.72"/>
    </reaction>
</comment>
<gene>
    <name evidence="9" type="primary">bcgIA</name>
    <name evidence="9" type="ORF">IBLFYP30_02749</name>
</gene>
<keyword evidence="9" id="KW-0378">Hydrolase</keyword>
<keyword evidence="7" id="KW-0175">Coiled coil</keyword>
<dbReference type="GO" id="GO:0003677">
    <property type="term" value="F:DNA binding"/>
    <property type="evidence" value="ECO:0007669"/>
    <property type="project" value="InterPro"/>
</dbReference>
<dbReference type="GO" id="GO:0009307">
    <property type="term" value="P:DNA restriction-modification system"/>
    <property type="evidence" value="ECO:0007669"/>
    <property type="project" value="UniProtKB-KW"/>
</dbReference>
<dbReference type="AlphaFoldDB" id="A0A6N3F0L3"/>
<reference evidence="9" key="1">
    <citation type="submission" date="2019-11" db="EMBL/GenBank/DDBJ databases">
        <authorList>
            <person name="Feng L."/>
        </authorList>
    </citation>
    <scope>NUCLEOTIDE SEQUENCE</scope>
    <source>
        <strain evidence="9">IbartlettiiLFYP30</strain>
    </source>
</reference>
<dbReference type="InterPro" id="IPR003356">
    <property type="entry name" value="DNA_methylase_A-5"/>
</dbReference>
<dbReference type="SUPFAM" id="SSF53335">
    <property type="entry name" value="S-adenosyl-L-methionine-dependent methyltransferases"/>
    <property type="match status" value="1"/>
</dbReference>
<dbReference type="EC" id="2.1.1.72" evidence="1"/>
<evidence type="ECO:0000256" key="4">
    <source>
        <dbReference type="ARBA" id="ARBA00022691"/>
    </source>
</evidence>
<accession>A0A6N3F0L3</accession>
<keyword evidence="5" id="KW-0680">Restriction system</keyword>
<dbReference type="GO" id="GO:0008170">
    <property type="term" value="F:N-methyltransferase activity"/>
    <property type="evidence" value="ECO:0007669"/>
    <property type="project" value="InterPro"/>
</dbReference>
<organism evidence="9">
    <name type="scientific">Intestinibacter bartlettii</name>
    <dbReference type="NCBI Taxonomy" id="261299"/>
    <lineage>
        <taxon>Bacteria</taxon>
        <taxon>Bacillati</taxon>
        <taxon>Bacillota</taxon>
        <taxon>Clostridia</taxon>
        <taxon>Peptostreptococcales</taxon>
        <taxon>Peptostreptococcaceae</taxon>
        <taxon>Intestinibacter</taxon>
    </lineage>
</organism>
<evidence type="ECO:0000256" key="1">
    <source>
        <dbReference type="ARBA" id="ARBA00011900"/>
    </source>
</evidence>
<evidence type="ECO:0000259" key="8">
    <source>
        <dbReference type="Pfam" id="PF02384"/>
    </source>
</evidence>
<name>A0A6N3F0L3_9FIRM</name>
<proteinExistence type="predicted"/>
<dbReference type="GO" id="GO:0016787">
    <property type="term" value="F:hydrolase activity"/>
    <property type="evidence" value="ECO:0007669"/>
    <property type="project" value="UniProtKB-KW"/>
</dbReference>
<dbReference type="Gene3D" id="3.40.50.150">
    <property type="entry name" value="Vaccinia Virus protein VP39"/>
    <property type="match status" value="1"/>
</dbReference>
<dbReference type="EMBL" id="CACRUE010000039">
    <property type="protein sequence ID" value="VYU45524.1"/>
    <property type="molecule type" value="Genomic_DNA"/>
</dbReference>
<evidence type="ECO:0000256" key="7">
    <source>
        <dbReference type="SAM" id="Coils"/>
    </source>
</evidence>
<evidence type="ECO:0000256" key="6">
    <source>
        <dbReference type="ARBA" id="ARBA00047942"/>
    </source>
</evidence>
<dbReference type="PANTHER" id="PTHR42933:SF1">
    <property type="entry name" value="SITE-SPECIFIC DNA-METHYLTRANSFERASE (ADENINE-SPECIFIC)"/>
    <property type="match status" value="1"/>
</dbReference>
<feature type="domain" description="DNA methylase adenine-specific" evidence="8">
    <location>
        <begin position="275"/>
        <end position="410"/>
    </location>
</feature>
<evidence type="ECO:0000256" key="5">
    <source>
        <dbReference type="ARBA" id="ARBA00022747"/>
    </source>
</evidence>
<dbReference type="GO" id="GO:0009007">
    <property type="term" value="F:site-specific DNA-methyltransferase (adenine-specific) activity"/>
    <property type="evidence" value="ECO:0007669"/>
    <property type="project" value="UniProtKB-EC"/>
</dbReference>
<evidence type="ECO:0000256" key="2">
    <source>
        <dbReference type="ARBA" id="ARBA00022603"/>
    </source>
</evidence>
<evidence type="ECO:0000256" key="3">
    <source>
        <dbReference type="ARBA" id="ARBA00022679"/>
    </source>
</evidence>
<keyword evidence="2" id="KW-0489">Methyltransferase</keyword>
<dbReference type="PRINTS" id="PR00507">
    <property type="entry name" value="N12N6MTFRASE"/>
</dbReference>
<evidence type="ECO:0000313" key="9">
    <source>
        <dbReference type="EMBL" id="VYU45524.1"/>
    </source>
</evidence>
<dbReference type="RefSeq" id="WP_156531160.1">
    <property type="nucleotide sequence ID" value="NZ_CACRUE010000039.1"/>
</dbReference>
<dbReference type="PANTHER" id="PTHR42933">
    <property type="entry name" value="SLR6095 PROTEIN"/>
    <property type="match status" value="1"/>
</dbReference>
<sequence>MSKIIIYEDEVRDGYLDSGKFIPGAKQILGFDKPEPDVQKGTGQIYTFKQLGFSCKKNNHKPDGWYLPYDTNKVAIILETKSNQEDLENKKWVDELLKNIKITNTKYKRVVGILYNGVEQRVFLNEDEFRNIPIDLQDEKYYLDLFTNEEIDTQEIYLTTMKINNLLHYKFGVNDYYDRMIFTACALVAKRYGAPLSKGMPYSLFHFTILDTLSKSLENAMKQNEKLKILLEMYSKVQMNITNNQQAINDFINNVNIISDLINSKHWNGEDVMGIFFNEFNRYKGKSESGQVFTPDHITSLMCRIIDVNMDDIILDAACGSGAFLTKAMANMIHQTGGPNTTKAKDIMSKQLYGIEIDKRVYSLACANMLIHKDGKTNLEQMDSTSQEACNWINSKNITKILMNPPYERKCHPELIIKNVLDNCPKNTKAAFLLPDNKLEKFSAKWRKDVFNKHKLIKIIKLPEKTFDEGVSVSIFIFECGNPQKNEEIFTCYIKDDGLERVKNQGRQDTKHKWKNIEDKWVEIIKKQSGDSSIKWIKPNEHLSYQEDEKPFEIYEEDFVKGMMDYLMFKEEINQKEFKDNLSKEIMYSSEVTLDKNTKTISINVKGGDKDEE</sequence>
<dbReference type="GO" id="GO:0032259">
    <property type="term" value="P:methylation"/>
    <property type="evidence" value="ECO:0007669"/>
    <property type="project" value="UniProtKB-KW"/>
</dbReference>
<protein>
    <recommendedName>
        <fullName evidence="1">site-specific DNA-methyltransferase (adenine-specific)</fullName>
        <ecNumber evidence="1">2.1.1.72</ecNumber>
    </recommendedName>
</protein>
<dbReference type="InterPro" id="IPR029063">
    <property type="entry name" value="SAM-dependent_MTases_sf"/>
</dbReference>
<keyword evidence="4" id="KW-0949">S-adenosyl-L-methionine</keyword>